<dbReference type="GO" id="GO:0030288">
    <property type="term" value="C:outer membrane-bounded periplasmic space"/>
    <property type="evidence" value="ECO:0007669"/>
    <property type="project" value="UniProtKB-ARBA"/>
</dbReference>
<feature type="chain" id="PRO_5037784511" evidence="5">
    <location>
        <begin position="28"/>
        <end position="521"/>
    </location>
</feature>
<dbReference type="Gene3D" id="3.10.105.10">
    <property type="entry name" value="Dipeptide-binding Protein, Domain 3"/>
    <property type="match status" value="1"/>
</dbReference>
<proteinExistence type="inferred from homology"/>
<sequence length="521" mass="56955">MSKHRLLVSTAIAAFVAGSAGVSAAFADTVVTMNTVQIFGTIDPAKISDYTDYMAVVNLYDGLISVDSSGNLIPELAESWTVSDDAKEVTFKLRADAKFTDGSPVTAADVIYSVERLLKINQGPASLFADVLKPGSVTAVDDKTVKFVLSKTFSPFLTTVPSIFIVNSKVVAANAGSDDAQTFLGTKVAGAGAYTLKEWDRGAKMTIVRDKNYYKGFGEGPIDEVRWIITNDEATVRSLAASGELTMTSQFQSPETYKALEAMGRFNILTQPTGNAFYLKLNTKIAPTDDVHIRRAIALATDYKTIREVIFPGADMNGPLPSAFADFYAADIKAPAFDIEAAKAEIAQSKYAGQPIDITLAYVAGTKFEEEISLLMQANLEQIGFKVTQQADPWNRITEIATKVESTPAVNQIFFGPTYPSPDSMFYTQYHSNAAGTWASMEWLQDPAVDKLIDDARATGDLKQQAEIYKELQHKLVEIQPDVFLMAQNVQHAIDKCLTGYNAVPMQSVDYDFTRFTWTCK</sequence>
<evidence type="ECO:0000259" key="6">
    <source>
        <dbReference type="Pfam" id="PF00496"/>
    </source>
</evidence>
<dbReference type="Proteomes" id="UP000633219">
    <property type="component" value="Unassembled WGS sequence"/>
</dbReference>
<reference evidence="7" key="1">
    <citation type="submission" date="2021-01" db="EMBL/GenBank/DDBJ databases">
        <title>Rhizobium sp. strain KVB221 16S ribosomal RNA gene Genome sequencing and assembly.</title>
        <authorList>
            <person name="Kang M."/>
        </authorList>
    </citation>
    <scope>NUCLEOTIDE SEQUENCE</scope>
    <source>
        <strain evidence="7">KVB221</strain>
    </source>
</reference>
<evidence type="ECO:0000256" key="1">
    <source>
        <dbReference type="ARBA" id="ARBA00004418"/>
    </source>
</evidence>
<dbReference type="InterPro" id="IPR039424">
    <property type="entry name" value="SBP_5"/>
</dbReference>
<dbReference type="GO" id="GO:0015833">
    <property type="term" value="P:peptide transport"/>
    <property type="evidence" value="ECO:0007669"/>
    <property type="project" value="TreeGrafter"/>
</dbReference>
<dbReference type="GO" id="GO:1904680">
    <property type="term" value="F:peptide transmembrane transporter activity"/>
    <property type="evidence" value="ECO:0007669"/>
    <property type="project" value="TreeGrafter"/>
</dbReference>
<name>A0A937CML2_9HYPH</name>
<dbReference type="GO" id="GO:0043190">
    <property type="term" value="C:ATP-binding cassette (ABC) transporter complex"/>
    <property type="evidence" value="ECO:0007669"/>
    <property type="project" value="InterPro"/>
</dbReference>
<evidence type="ECO:0000256" key="4">
    <source>
        <dbReference type="ARBA" id="ARBA00022729"/>
    </source>
</evidence>
<organism evidence="7 8">
    <name type="scientific">Rhizobium setariae</name>
    <dbReference type="NCBI Taxonomy" id="2801340"/>
    <lineage>
        <taxon>Bacteria</taxon>
        <taxon>Pseudomonadati</taxon>
        <taxon>Pseudomonadota</taxon>
        <taxon>Alphaproteobacteria</taxon>
        <taxon>Hyphomicrobiales</taxon>
        <taxon>Rhizobiaceae</taxon>
        <taxon>Rhizobium/Agrobacterium group</taxon>
        <taxon>Rhizobium</taxon>
    </lineage>
</organism>
<dbReference type="PANTHER" id="PTHR30290:SF10">
    <property type="entry name" value="PERIPLASMIC OLIGOPEPTIDE-BINDING PROTEIN-RELATED"/>
    <property type="match status" value="1"/>
</dbReference>
<evidence type="ECO:0000256" key="5">
    <source>
        <dbReference type="SAM" id="SignalP"/>
    </source>
</evidence>
<dbReference type="PIRSF" id="PIRSF002741">
    <property type="entry name" value="MppA"/>
    <property type="match status" value="1"/>
</dbReference>
<keyword evidence="3" id="KW-0813">Transport</keyword>
<dbReference type="SUPFAM" id="SSF53850">
    <property type="entry name" value="Periplasmic binding protein-like II"/>
    <property type="match status" value="1"/>
</dbReference>
<dbReference type="Gene3D" id="3.40.190.10">
    <property type="entry name" value="Periplasmic binding protein-like II"/>
    <property type="match status" value="1"/>
</dbReference>
<evidence type="ECO:0000256" key="3">
    <source>
        <dbReference type="ARBA" id="ARBA00022448"/>
    </source>
</evidence>
<feature type="domain" description="Solute-binding protein family 5" evidence="6">
    <location>
        <begin position="72"/>
        <end position="435"/>
    </location>
</feature>
<dbReference type="Gene3D" id="3.90.76.10">
    <property type="entry name" value="Dipeptide-binding Protein, Domain 1"/>
    <property type="match status" value="1"/>
</dbReference>
<dbReference type="InterPro" id="IPR000914">
    <property type="entry name" value="SBP_5_dom"/>
</dbReference>
<protein>
    <submittedName>
        <fullName evidence="7">ABC transporter substrate-binding protein</fullName>
    </submittedName>
</protein>
<comment type="subcellular location">
    <subcellularLocation>
        <location evidence="1">Periplasm</location>
    </subcellularLocation>
</comment>
<dbReference type="PANTHER" id="PTHR30290">
    <property type="entry name" value="PERIPLASMIC BINDING COMPONENT OF ABC TRANSPORTER"/>
    <property type="match status" value="1"/>
</dbReference>
<evidence type="ECO:0000256" key="2">
    <source>
        <dbReference type="ARBA" id="ARBA00005695"/>
    </source>
</evidence>
<evidence type="ECO:0000313" key="8">
    <source>
        <dbReference type="Proteomes" id="UP000633219"/>
    </source>
</evidence>
<dbReference type="AlphaFoldDB" id="A0A937CML2"/>
<feature type="signal peptide" evidence="5">
    <location>
        <begin position="1"/>
        <end position="27"/>
    </location>
</feature>
<gene>
    <name evidence="7" type="ORF">JJB09_12560</name>
</gene>
<dbReference type="InterPro" id="IPR030678">
    <property type="entry name" value="Peptide/Ni-bd"/>
</dbReference>
<comment type="caution">
    <text evidence="7">The sequence shown here is derived from an EMBL/GenBank/DDBJ whole genome shotgun (WGS) entry which is preliminary data.</text>
</comment>
<dbReference type="CDD" id="cd08512">
    <property type="entry name" value="PBP2_NikA_DppA_OppA_like_7"/>
    <property type="match status" value="1"/>
</dbReference>
<evidence type="ECO:0000313" key="7">
    <source>
        <dbReference type="EMBL" id="MBL0372861.1"/>
    </source>
</evidence>
<dbReference type="RefSeq" id="WP_201658329.1">
    <property type="nucleotide sequence ID" value="NZ_JAEQNC010000006.1"/>
</dbReference>
<keyword evidence="8" id="KW-1185">Reference proteome</keyword>
<dbReference type="Pfam" id="PF00496">
    <property type="entry name" value="SBP_bac_5"/>
    <property type="match status" value="1"/>
</dbReference>
<dbReference type="EMBL" id="JAEQNC010000006">
    <property type="protein sequence ID" value="MBL0372861.1"/>
    <property type="molecule type" value="Genomic_DNA"/>
</dbReference>
<accession>A0A937CML2</accession>
<comment type="similarity">
    <text evidence="2">Belongs to the bacterial solute-binding protein 5 family.</text>
</comment>
<keyword evidence="4 5" id="KW-0732">Signal</keyword>